<sequence length="69" mass="7664">MNINHPPPAAMATASREKNQERLLLAEIAPDASAFMVSLFCFLERFLPIGLTPDIFHLCNRLSGCDHPL</sequence>
<dbReference type="EMBL" id="LO017727">
    <property type="protein sequence ID" value="CRH06109.1"/>
    <property type="molecule type" value="Genomic_DNA"/>
</dbReference>
<dbReference type="AlphaFoldDB" id="A0A1S7LJ18"/>
<protein>
    <submittedName>
        <fullName evidence="1">Uncharacterized protein</fullName>
    </submittedName>
</protein>
<gene>
    <name evidence="1" type="ORF">MAGMO_1936</name>
</gene>
<reference evidence="1" key="1">
    <citation type="submission" date="2015-04" db="EMBL/GenBank/DDBJ databases">
        <authorList>
            <person name="Syromyatnikov M.Y."/>
            <person name="Popov V.N."/>
        </authorList>
    </citation>
    <scope>NUCLEOTIDE SEQUENCE</scope>
    <source>
        <strain evidence="1">MO-1</strain>
    </source>
</reference>
<proteinExistence type="predicted"/>
<name>A0A1S7LJ18_MAGMO</name>
<evidence type="ECO:0000313" key="1">
    <source>
        <dbReference type="EMBL" id="CRH06109.1"/>
    </source>
</evidence>
<accession>A0A1S7LJ18</accession>
<organism evidence="1">
    <name type="scientific">Magnetococcus massalia (strain MO-1)</name>
    <dbReference type="NCBI Taxonomy" id="451514"/>
    <lineage>
        <taxon>Bacteria</taxon>
        <taxon>Pseudomonadati</taxon>
        <taxon>Pseudomonadota</taxon>
        <taxon>Magnetococcia</taxon>
        <taxon>Magnetococcales</taxon>
        <taxon>Magnetococcaceae</taxon>
        <taxon>Magnetococcus</taxon>
    </lineage>
</organism>